<dbReference type="InterPro" id="IPR001251">
    <property type="entry name" value="CRAL-TRIO_dom"/>
</dbReference>
<gene>
    <name evidence="7" type="ORF">PRUPE_6G033800</name>
</gene>
<dbReference type="PANTHER" id="PTHR45657">
    <property type="entry name" value="CRAL-TRIO DOMAIN-CONTAINING PROTEIN YKL091C-RELATED"/>
    <property type="match status" value="1"/>
</dbReference>
<dbReference type="GO" id="GO:0000139">
    <property type="term" value="C:Golgi membrane"/>
    <property type="evidence" value="ECO:0007669"/>
    <property type="project" value="UniProtKB-SubCell"/>
</dbReference>
<evidence type="ECO:0000256" key="3">
    <source>
        <dbReference type="ARBA" id="ARBA00022927"/>
    </source>
</evidence>
<dbReference type="SMR" id="M5W665"/>
<dbReference type="InterPro" id="IPR036273">
    <property type="entry name" value="CRAL/TRIO_N_dom_sf"/>
</dbReference>
<name>M5W665_PRUPE</name>
<dbReference type="GO" id="GO:0015031">
    <property type="term" value="P:protein transport"/>
    <property type="evidence" value="ECO:0007669"/>
    <property type="project" value="UniProtKB-KW"/>
</dbReference>
<dbReference type="SMART" id="SM00516">
    <property type="entry name" value="SEC14"/>
    <property type="match status" value="1"/>
</dbReference>
<protein>
    <submittedName>
        <fullName evidence="7">Uncharacterized protein</fullName>
    </submittedName>
</protein>
<evidence type="ECO:0000256" key="1">
    <source>
        <dbReference type="ARBA" id="ARBA00004202"/>
    </source>
</evidence>
<dbReference type="InterPro" id="IPR051026">
    <property type="entry name" value="PI/PC_transfer"/>
</dbReference>
<evidence type="ECO:0000256" key="2">
    <source>
        <dbReference type="ARBA" id="ARBA00004395"/>
    </source>
</evidence>
<evidence type="ECO:0000313" key="7">
    <source>
        <dbReference type="EMBL" id="ONH99514.1"/>
    </source>
</evidence>
<dbReference type="InterPro" id="IPR011074">
    <property type="entry name" value="CRAL/TRIO_N_dom"/>
</dbReference>
<dbReference type="EMBL" id="CM007656">
    <property type="protein sequence ID" value="ONH99514.1"/>
    <property type="molecule type" value="Genomic_DNA"/>
</dbReference>
<dbReference type="KEGG" id="pper:18772941"/>
<dbReference type="AlphaFoldDB" id="M5W665"/>
<dbReference type="Proteomes" id="UP000006882">
    <property type="component" value="Chromosome G6"/>
</dbReference>
<accession>M5W665</accession>
<evidence type="ECO:0000313" key="8">
    <source>
        <dbReference type="Proteomes" id="UP000006882"/>
    </source>
</evidence>
<keyword evidence="4" id="KW-0333">Golgi apparatus</keyword>
<dbReference type="HOGENOM" id="CLU_014001_11_1_1"/>
<dbReference type="OMA" id="IQMWDEM"/>
<dbReference type="PANTHER" id="PTHR45657:SF8">
    <property type="entry name" value="PHOSPHATIDYLINOSITOL_PHOSPHATIDYLCHOLINE TRANSFER PROTEIN SFH13"/>
    <property type="match status" value="1"/>
</dbReference>
<comment type="similarity">
    <text evidence="5">Belongs to the SFH family.</text>
</comment>
<dbReference type="GO" id="GO:0008526">
    <property type="term" value="F:phosphatidylinositol transfer activity"/>
    <property type="evidence" value="ECO:0000318"/>
    <property type="project" value="GO_Central"/>
</dbReference>
<dbReference type="STRING" id="3760.M5W665"/>
<keyword evidence="3" id="KW-0813">Transport</keyword>
<dbReference type="SMART" id="SM01100">
    <property type="entry name" value="CRAL_TRIO_N"/>
    <property type="match status" value="1"/>
</dbReference>
<dbReference type="Gramene" id="ONH99514">
    <property type="protein sequence ID" value="ONH99514"/>
    <property type="gene ID" value="PRUPE_6G033800"/>
</dbReference>
<dbReference type="Gene3D" id="1.10.8.20">
    <property type="entry name" value="N-terminal domain of phosphatidylinositol transfer protein sec14p"/>
    <property type="match status" value="1"/>
</dbReference>
<dbReference type="OrthoDB" id="1434354at2759"/>
<dbReference type="PROSITE" id="PS50191">
    <property type="entry name" value="CRAL_TRIO"/>
    <property type="match status" value="1"/>
</dbReference>
<dbReference type="eggNOG" id="KOG1471">
    <property type="taxonomic scope" value="Eukaryota"/>
</dbReference>
<organism evidence="7 8">
    <name type="scientific">Prunus persica</name>
    <name type="common">Peach</name>
    <name type="synonym">Amygdalus persica</name>
    <dbReference type="NCBI Taxonomy" id="3760"/>
    <lineage>
        <taxon>Eukaryota</taxon>
        <taxon>Viridiplantae</taxon>
        <taxon>Streptophyta</taxon>
        <taxon>Embryophyta</taxon>
        <taxon>Tracheophyta</taxon>
        <taxon>Spermatophyta</taxon>
        <taxon>Magnoliopsida</taxon>
        <taxon>eudicotyledons</taxon>
        <taxon>Gunneridae</taxon>
        <taxon>Pentapetalae</taxon>
        <taxon>rosids</taxon>
        <taxon>fabids</taxon>
        <taxon>Rosales</taxon>
        <taxon>Rosaceae</taxon>
        <taxon>Amygdaloideae</taxon>
        <taxon>Amygdaleae</taxon>
        <taxon>Prunus</taxon>
    </lineage>
</organism>
<dbReference type="GO" id="GO:0005886">
    <property type="term" value="C:plasma membrane"/>
    <property type="evidence" value="ECO:0007669"/>
    <property type="project" value="UniProtKB-SubCell"/>
</dbReference>
<dbReference type="Pfam" id="PF00650">
    <property type="entry name" value="CRAL_TRIO"/>
    <property type="match status" value="1"/>
</dbReference>
<dbReference type="GO" id="GO:0006892">
    <property type="term" value="P:post-Golgi vesicle-mediated transport"/>
    <property type="evidence" value="ECO:0000318"/>
    <property type="project" value="GO_Central"/>
</dbReference>
<evidence type="ECO:0000256" key="4">
    <source>
        <dbReference type="ARBA" id="ARBA00023034"/>
    </source>
</evidence>
<sequence>MSGLEGLGACDEIRDRRSDFENSEEERRRSRICNLKKKAINASSKFTHSLKKRGKRKIDYRVPSVSIEDVRDEKEESAVQELRQRLLDMDLLPARHDDYHTLLRFLKARDLNIEKTIHLWEEMLKWRKEFGTDTILEDFEFEELDEVLQYYPQGYHGVDKEGRPVYIERLGKAHPSRLMQITSIERYLKYHVQEFERALQEKFPACSIAAKRQICSTTTILDVQGLGMKNFTRTAANLLGAMTKIDTNYYPETLHRMYIVNAGPGFKKMLWPAAQKFLDVKTIAKIQVLEPKSLSKLLEVIDSSQLPDFLGGSCTCSAEGGCLKSNKGPWNDIEIMKLLHAAEATFVREITRVSNEQQKLDSYIQIRPLKGRTSDTSFVESASDNDDPCSSLGRRSSTFPPLDALNEEASDPNAYYSCDDNLPLVEKAVTSDQGVGHRQGQSLNYSVENVSREATSNSEGSSVNFRHNIVKDQIERGDFSRVARMLISFLVRVIPFSHILRFEFWGRKNNIYPSNLVESNTHSQSPTPIPEAVNEEDYVLPCLQRLQQLEKVYEDLNNKPAAIPLEKERMLMDSLDRIKSVEHDLEQTKRVLHSAVVKQLEIAKLLDNLQESKFRQKRPFC</sequence>
<dbReference type="InterPro" id="IPR036865">
    <property type="entry name" value="CRAL-TRIO_dom_sf"/>
</dbReference>
<dbReference type="Gene3D" id="3.40.525.10">
    <property type="entry name" value="CRAL-TRIO lipid binding domain"/>
    <property type="match status" value="1"/>
</dbReference>
<comment type="subcellular location">
    <subcellularLocation>
        <location evidence="1">Cell membrane</location>
        <topology evidence="1">Peripheral membrane protein</topology>
    </subcellularLocation>
    <subcellularLocation>
        <location evidence="2">Golgi apparatus membrane</location>
        <topology evidence="2">Peripheral membrane protein</topology>
    </subcellularLocation>
</comment>
<evidence type="ECO:0000256" key="6">
    <source>
        <dbReference type="SAM" id="MobiDB-lite"/>
    </source>
</evidence>
<evidence type="ECO:0000256" key="5">
    <source>
        <dbReference type="ARBA" id="ARBA00038020"/>
    </source>
</evidence>
<keyword evidence="3" id="KW-0653">Protein transport</keyword>
<keyword evidence="8" id="KW-1185">Reference proteome</keyword>
<dbReference type="SUPFAM" id="SSF46938">
    <property type="entry name" value="CRAL/TRIO N-terminal domain"/>
    <property type="match status" value="1"/>
</dbReference>
<reference evidence="7 8" key="1">
    <citation type="journal article" date="2013" name="Nat. Genet.">
        <title>The high-quality draft genome of peach (Prunus persica) identifies unique patterns of genetic diversity, domestication and genome evolution.</title>
        <authorList>
            <consortium name="International Peach Genome Initiative"/>
            <person name="Verde I."/>
            <person name="Abbott A.G."/>
            <person name="Scalabrin S."/>
            <person name="Jung S."/>
            <person name="Shu S."/>
            <person name="Marroni F."/>
            <person name="Zhebentyayeva T."/>
            <person name="Dettori M.T."/>
            <person name="Grimwood J."/>
            <person name="Cattonaro F."/>
            <person name="Zuccolo A."/>
            <person name="Rossini L."/>
            <person name="Jenkins J."/>
            <person name="Vendramin E."/>
            <person name="Meisel L.A."/>
            <person name="Decroocq V."/>
            <person name="Sosinski B."/>
            <person name="Prochnik S."/>
            <person name="Mitros T."/>
            <person name="Policriti A."/>
            <person name="Cipriani G."/>
            <person name="Dondini L."/>
            <person name="Ficklin S."/>
            <person name="Goodstein D.M."/>
            <person name="Xuan P."/>
            <person name="Del Fabbro C."/>
            <person name="Aramini V."/>
            <person name="Copetti D."/>
            <person name="Gonzalez S."/>
            <person name="Horner D.S."/>
            <person name="Falchi R."/>
            <person name="Lucas S."/>
            <person name="Mica E."/>
            <person name="Maldonado J."/>
            <person name="Lazzari B."/>
            <person name="Bielenberg D."/>
            <person name="Pirona R."/>
            <person name="Miculan M."/>
            <person name="Barakat A."/>
            <person name="Testolin R."/>
            <person name="Stella A."/>
            <person name="Tartarini S."/>
            <person name="Tonutti P."/>
            <person name="Arus P."/>
            <person name="Orellana A."/>
            <person name="Wells C."/>
            <person name="Main D."/>
            <person name="Vizzotto G."/>
            <person name="Silva H."/>
            <person name="Salamini F."/>
            <person name="Schmutz J."/>
            <person name="Morgante M."/>
            <person name="Rokhsar D.S."/>
        </authorList>
    </citation>
    <scope>NUCLEOTIDE SEQUENCE [LARGE SCALE GENOMIC DNA]</scope>
    <source>
        <strain evidence="8">cv. Nemared</strain>
    </source>
</reference>
<dbReference type="CDD" id="cd00170">
    <property type="entry name" value="SEC14"/>
    <property type="match status" value="1"/>
</dbReference>
<dbReference type="SUPFAM" id="SSF52087">
    <property type="entry name" value="CRAL/TRIO domain"/>
    <property type="match status" value="1"/>
</dbReference>
<feature type="region of interest" description="Disordered" evidence="6">
    <location>
        <begin position="376"/>
        <end position="402"/>
    </location>
</feature>
<proteinExistence type="inferred from homology"/>